<name>A0A7H8QUK2_TALRU</name>
<feature type="region of interest" description="Disordered" evidence="2">
    <location>
        <begin position="501"/>
        <end position="571"/>
    </location>
</feature>
<dbReference type="RefSeq" id="XP_035343654.1">
    <property type="nucleotide sequence ID" value="XM_035487761.1"/>
</dbReference>
<keyword evidence="5" id="KW-1185">Reference proteome</keyword>
<dbReference type="EMBL" id="CP055899">
    <property type="protein sequence ID" value="QKX57476.1"/>
    <property type="molecule type" value="Genomic_DNA"/>
</dbReference>
<protein>
    <recommendedName>
        <fullName evidence="3">C2H2-type domain-containing protein</fullName>
    </recommendedName>
</protein>
<dbReference type="KEGG" id="trg:TRUGW13939_04590"/>
<feature type="compositionally biased region" description="Low complexity" evidence="2">
    <location>
        <begin position="516"/>
        <end position="526"/>
    </location>
</feature>
<keyword evidence="1" id="KW-0479">Metal-binding</keyword>
<dbReference type="OrthoDB" id="9368434at2759"/>
<feature type="region of interest" description="Disordered" evidence="2">
    <location>
        <begin position="1"/>
        <end position="74"/>
    </location>
</feature>
<evidence type="ECO:0000313" key="4">
    <source>
        <dbReference type="EMBL" id="QKX57476.1"/>
    </source>
</evidence>
<feature type="compositionally biased region" description="Polar residues" evidence="2">
    <location>
        <begin position="33"/>
        <end position="49"/>
    </location>
</feature>
<dbReference type="InterPro" id="IPR013087">
    <property type="entry name" value="Znf_C2H2_type"/>
</dbReference>
<feature type="compositionally biased region" description="Polar residues" evidence="2">
    <location>
        <begin position="538"/>
        <end position="561"/>
    </location>
</feature>
<organism evidence="4 5">
    <name type="scientific">Talaromyces rugulosus</name>
    <name type="common">Penicillium rugulosum</name>
    <dbReference type="NCBI Taxonomy" id="121627"/>
    <lineage>
        <taxon>Eukaryota</taxon>
        <taxon>Fungi</taxon>
        <taxon>Dikarya</taxon>
        <taxon>Ascomycota</taxon>
        <taxon>Pezizomycotina</taxon>
        <taxon>Eurotiomycetes</taxon>
        <taxon>Eurotiomycetidae</taxon>
        <taxon>Eurotiales</taxon>
        <taxon>Trichocomaceae</taxon>
        <taxon>Talaromyces</taxon>
        <taxon>Talaromyces sect. Islandici</taxon>
    </lineage>
</organism>
<keyword evidence="1" id="KW-0862">Zinc</keyword>
<feature type="domain" description="C2H2-type" evidence="3">
    <location>
        <begin position="412"/>
        <end position="439"/>
    </location>
</feature>
<gene>
    <name evidence="4" type="ORF">TRUGW13939_04590</name>
</gene>
<dbReference type="AlphaFoldDB" id="A0A7H8QUK2"/>
<evidence type="ECO:0000256" key="1">
    <source>
        <dbReference type="PROSITE-ProRule" id="PRU00042"/>
    </source>
</evidence>
<reference evidence="5" key="1">
    <citation type="submission" date="2020-06" db="EMBL/GenBank/DDBJ databases">
        <title>A chromosome-scale genome assembly of Talaromyces rugulosus W13939.</title>
        <authorList>
            <person name="Wang B."/>
            <person name="Guo L."/>
            <person name="Ye K."/>
            <person name="Wang L."/>
        </authorList>
    </citation>
    <scope>NUCLEOTIDE SEQUENCE [LARGE SCALE GENOMIC DNA]</scope>
    <source>
        <strain evidence="5">W13939</strain>
    </source>
</reference>
<feature type="compositionally biased region" description="Polar residues" evidence="2">
    <location>
        <begin position="149"/>
        <end position="161"/>
    </location>
</feature>
<dbReference type="PROSITE" id="PS50157">
    <property type="entry name" value="ZINC_FINGER_C2H2_2"/>
    <property type="match status" value="1"/>
</dbReference>
<accession>A0A7H8QUK2</accession>
<feature type="region of interest" description="Disordered" evidence="2">
    <location>
        <begin position="98"/>
        <end position="162"/>
    </location>
</feature>
<sequence>MSCEPAHTRVHPRRRALNGGQSALSATPKMDTTPESLPSIQRGTTFNSPSLPPSQDRDPLLNIPSLPRRSPTCPKTLEAVAAGRKRMEDILGQIDLSSLSLSGEPGEDDQKNASLAQPGDYKSKSSTRGNKMTDMPAVSNPVTHRRQTSDSGLGSSISATGPNERKTVHFAADHEGAAFTQTAFTQSVTSSETEEDLQPLSDAACRHIHTRIVTPILREEKLKPFHPLVSSVPARINRKEVRCLRDLEKILLWLAPRYSAPLQLFSRYCEFTIQRIYMTVPFLNERDQHLPTDRPYTNGYFLDLVGQIQQYAAMVSAHRQRARTQSPSSKSGVDLTTMEPLTLEGGLAQTGRPATLVSHLDGKPVSLADGASYDPATIPAMKRTHSGLSNDEGIERSMARRKKNAPPMDINKKCSHCDKIFKRPCDLTKHEKTHSRPWKCSDPDCKYFVVGWPTEKERDRHVNDRHSNAPSIYRCKFSPCSYTSKRESNCKQHMEKAHGWQYVRSKNNGKLGGKLPSPSASGSSPQQTPPTPAMSTPVSNLTTDIPTPGSGQMASPYSNPVSYDPSVYNPSPQYDEPQYNVTQYEEPQYDGFVAMSGGQPFNFAEPPLAPAFDFQLFPEADLNSIGLENLPPTDEFMDFQAALEASDPSGLVAPSTDMDLDQFGPDQMSQYCFDSEFYNYQHGNGMPEL</sequence>
<proteinExistence type="predicted"/>
<keyword evidence="1" id="KW-0863">Zinc-finger</keyword>
<evidence type="ECO:0000259" key="3">
    <source>
        <dbReference type="PROSITE" id="PS50157"/>
    </source>
</evidence>
<evidence type="ECO:0000313" key="5">
    <source>
        <dbReference type="Proteomes" id="UP000509510"/>
    </source>
</evidence>
<dbReference type="GeneID" id="55992091"/>
<dbReference type="PROSITE" id="PS00028">
    <property type="entry name" value="ZINC_FINGER_C2H2_1"/>
    <property type="match status" value="1"/>
</dbReference>
<dbReference type="SMART" id="SM00355">
    <property type="entry name" value="ZnF_C2H2"/>
    <property type="match status" value="3"/>
</dbReference>
<evidence type="ECO:0000256" key="2">
    <source>
        <dbReference type="SAM" id="MobiDB-lite"/>
    </source>
</evidence>
<dbReference type="GO" id="GO:0008270">
    <property type="term" value="F:zinc ion binding"/>
    <property type="evidence" value="ECO:0007669"/>
    <property type="project" value="UniProtKB-KW"/>
</dbReference>
<dbReference type="Proteomes" id="UP000509510">
    <property type="component" value="Chromosome II"/>
</dbReference>